<protein>
    <submittedName>
        <fullName evidence="1">Uncharacterized protein</fullName>
    </submittedName>
</protein>
<dbReference type="AlphaFoldDB" id="A0A8J6XFW5"/>
<sequence>MNQLNHLSQKSIELVETIWAKVWARLLIVLLATLLSAFTGPGSTLNPCIYPSILYREPYNHRVLVPQLWLPNAIIQRQFAQAQSPNQFEECKYTKGLSYSIASVGQATNDK</sequence>
<comment type="caution">
    <text evidence="1">The sequence shown here is derived from an EMBL/GenBank/DDBJ whole genome shotgun (WGS) entry which is preliminary data.</text>
</comment>
<dbReference type="Proteomes" id="UP000629098">
    <property type="component" value="Unassembled WGS sequence"/>
</dbReference>
<dbReference type="EMBL" id="JACXAE010000053">
    <property type="protein sequence ID" value="MBD2773348.1"/>
    <property type="molecule type" value="Genomic_DNA"/>
</dbReference>
<evidence type="ECO:0000313" key="2">
    <source>
        <dbReference type="Proteomes" id="UP000629098"/>
    </source>
</evidence>
<gene>
    <name evidence="1" type="ORF">ICL16_15025</name>
</gene>
<name>A0A8J6XFW5_9CYAN</name>
<evidence type="ECO:0000313" key="1">
    <source>
        <dbReference type="EMBL" id="MBD2773348.1"/>
    </source>
</evidence>
<reference evidence="1" key="1">
    <citation type="submission" date="2020-09" db="EMBL/GenBank/DDBJ databases">
        <title>Iningainema tapete sp. nov. (Scytonemataceae, Cyanobacteria) from greenhouses in central Florida (USA) produces two types of nodularin with biosynthetic potential for microcystin-LR and anabaenopeptins.</title>
        <authorList>
            <person name="Berthold D.E."/>
            <person name="Lefler F.W."/>
            <person name="Huang I.-S."/>
            <person name="Abdulla H."/>
            <person name="Zimba P.V."/>
            <person name="Laughinghouse H.D. IV."/>
        </authorList>
    </citation>
    <scope>NUCLEOTIDE SEQUENCE</scope>
    <source>
        <strain evidence="1">BLCCT55</strain>
    </source>
</reference>
<proteinExistence type="predicted"/>
<dbReference type="RefSeq" id="WP_190829070.1">
    <property type="nucleotide sequence ID" value="NZ_CAWPPI010000053.1"/>
</dbReference>
<accession>A0A8J6XFW5</accession>
<organism evidence="1 2">
    <name type="scientific">Iningainema tapete BLCC-T55</name>
    <dbReference type="NCBI Taxonomy" id="2748662"/>
    <lineage>
        <taxon>Bacteria</taxon>
        <taxon>Bacillati</taxon>
        <taxon>Cyanobacteriota</taxon>
        <taxon>Cyanophyceae</taxon>
        <taxon>Nostocales</taxon>
        <taxon>Scytonemataceae</taxon>
        <taxon>Iningainema tapete</taxon>
    </lineage>
</organism>
<keyword evidence="2" id="KW-1185">Reference proteome</keyword>